<proteinExistence type="predicted"/>
<organism evidence="1 2">
    <name type="scientific">Jeotgalibacillus marinus</name>
    <dbReference type="NCBI Taxonomy" id="86667"/>
    <lineage>
        <taxon>Bacteria</taxon>
        <taxon>Bacillati</taxon>
        <taxon>Bacillota</taxon>
        <taxon>Bacilli</taxon>
        <taxon>Bacillales</taxon>
        <taxon>Caryophanaceae</taxon>
        <taxon>Jeotgalibacillus</taxon>
    </lineage>
</organism>
<evidence type="ECO:0000313" key="2">
    <source>
        <dbReference type="Proteomes" id="UP001556040"/>
    </source>
</evidence>
<dbReference type="EMBL" id="JBFMIA010000011">
    <property type="protein sequence ID" value="MEW9502534.1"/>
    <property type="molecule type" value="Genomic_DNA"/>
</dbReference>
<gene>
    <name evidence="1" type="ORF">AB1471_12105</name>
</gene>
<evidence type="ECO:0000313" key="1">
    <source>
        <dbReference type="EMBL" id="MEW9502534.1"/>
    </source>
</evidence>
<accession>A0ABV3Q6J9</accession>
<keyword evidence="2" id="KW-1185">Reference proteome</keyword>
<dbReference type="Proteomes" id="UP001556040">
    <property type="component" value="Unassembled WGS sequence"/>
</dbReference>
<reference evidence="1 2" key="1">
    <citation type="journal article" date="1979" name="Int. J. Syst. Evol. Microbiol.">
        <title>Bacillus globisporus subsp. marinus subsp. nov.</title>
        <authorList>
            <person name="Liu H."/>
        </authorList>
    </citation>
    <scope>NUCLEOTIDE SEQUENCE [LARGE SCALE GENOMIC DNA]</scope>
    <source>
        <strain evidence="1 2">DSM 1297</strain>
    </source>
</reference>
<protein>
    <submittedName>
        <fullName evidence="1">Uncharacterized protein</fullName>
    </submittedName>
</protein>
<name>A0ABV3Q6J9_9BACL</name>
<comment type="caution">
    <text evidence="1">The sequence shown here is derived from an EMBL/GenBank/DDBJ whole genome shotgun (WGS) entry which is preliminary data.</text>
</comment>
<sequence length="80" mass="9873">MRETLEMLCERAEDKADHKNRLKEFSTMYRLNLERKDQQEVKKIPKELFIKVVSQKNKSKEMQIFQLIVEINMYYQEKIF</sequence>